<keyword evidence="3 5" id="KW-1133">Transmembrane helix</keyword>
<protein>
    <recommendedName>
        <fullName evidence="6">Fatty acid hydroxylase domain-containing protein</fullName>
    </recommendedName>
</protein>
<dbReference type="OrthoDB" id="199349at2759"/>
<dbReference type="GO" id="GO:0008610">
    <property type="term" value="P:lipid biosynthetic process"/>
    <property type="evidence" value="ECO:0007669"/>
    <property type="project" value="InterPro"/>
</dbReference>
<reference evidence="7" key="1">
    <citation type="submission" date="2022-07" db="EMBL/GenBank/DDBJ databases">
        <title>Genome analysis of Parmales, a sister group of diatoms, reveals the evolutionary specialization of diatoms from phago-mixotrophs to photoautotrophs.</title>
        <authorList>
            <person name="Ban H."/>
            <person name="Sato S."/>
            <person name="Yoshikawa S."/>
            <person name="Kazumasa Y."/>
            <person name="Nakamura Y."/>
            <person name="Ichinomiya M."/>
            <person name="Saitoh K."/>
            <person name="Sato N."/>
            <person name="Blanc-Mathieu R."/>
            <person name="Endo H."/>
            <person name="Kuwata A."/>
            <person name="Ogata H."/>
        </authorList>
    </citation>
    <scope>NUCLEOTIDE SEQUENCE</scope>
</reference>
<feature type="transmembrane region" description="Helical" evidence="5">
    <location>
        <begin position="407"/>
        <end position="427"/>
    </location>
</feature>
<evidence type="ECO:0000313" key="8">
    <source>
        <dbReference type="Proteomes" id="UP001165082"/>
    </source>
</evidence>
<dbReference type="InterPro" id="IPR006694">
    <property type="entry name" value="Fatty_acid_hydroxylase"/>
</dbReference>
<accession>A0A9W7AK16</accession>
<keyword evidence="4 5" id="KW-0472">Membrane</keyword>
<name>A0A9W7AK16_9STRA</name>
<feature type="transmembrane region" description="Helical" evidence="5">
    <location>
        <begin position="43"/>
        <end position="64"/>
    </location>
</feature>
<dbReference type="GO" id="GO:0016020">
    <property type="term" value="C:membrane"/>
    <property type="evidence" value="ECO:0007669"/>
    <property type="project" value="UniProtKB-SubCell"/>
</dbReference>
<proteinExistence type="predicted"/>
<evidence type="ECO:0000256" key="1">
    <source>
        <dbReference type="ARBA" id="ARBA00004370"/>
    </source>
</evidence>
<dbReference type="Proteomes" id="UP001165082">
    <property type="component" value="Unassembled WGS sequence"/>
</dbReference>
<keyword evidence="8" id="KW-1185">Reference proteome</keyword>
<dbReference type="EMBL" id="BRXZ01001485">
    <property type="protein sequence ID" value="GMH72341.1"/>
    <property type="molecule type" value="Genomic_DNA"/>
</dbReference>
<evidence type="ECO:0000256" key="3">
    <source>
        <dbReference type="ARBA" id="ARBA00022989"/>
    </source>
</evidence>
<sequence>MFDGIGGFNGWRVFGTSEDWQDLSKPAGYTAQVVGVKATVTSILNMAFFFYSPNLSWFLASVLYYSALPYKISGPTFCSSLTRLGANAGLLFAYYFFFYWALYLRSWSKRKFTPGSFPLAVNMRHNLWYWSLGVIQWTAYEIAMEKAWASGIVVPATFENLVASPQKLLLNAAILLAVPIWRDVHFYSTHRFTHIRAVYRLVHSLHHRNTDPEPFSGLTMHPIEHLYYFSNALVPCIYIGGLTPLVFHWIGFHLTFAPAAGHSGFEDHFGSDQYHHIHHTTFESNYGSPNSAFIDQYFGTFRAMLGKSKEYKGEWKEDKKKSASKVWSSQGRLGLWATKRQGVYDISMLALAAFTFKAMFEGGATESEGQLIGLLAAAGPTVYAFVINKLSGDRMNSFWPFHKEKFGLFYTVLTGFLFSILPLYHFVKWVSMACRREGGHLVVAWFSKRNDCLLFEWAIRGRREREGNNLYLSYERKRRAL</sequence>
<evidence type="ECO:0000256" key="5">
    <source>
        <dbReference type="SAM" id="Phobius"/>
    </source>
</evidence>
<organism evidence="7 8">
    <name type="scientific">Triparma retinervis</name>
    <dbReference type="NCBI Taxonomy" id="2557542"/>
    <lineage>
        <taxon>Eukaryota</taxon>
        <taxon>Sar</taxon>
        <taxon>Stramenopiles</taxon>
        <taxon>Ochrophyta</taxon>
        <taxon>Bolidophyceae</taxon>
        <taxon>Parmales</taxon>
        <taxon>Triparmaceae</taxon>
        <taxon>Triparma</taxon>
    </lineage>
</organism>
<dbReference type="GO" id="GO:0016491">
    <property type="term" value="F:oxidoreductase activity"/>
    <property type="evidence" value="ECO:0007669"/>
    <property type="project" value="InterPro"/>
</dbReference>
<comment type="caution">
    <text evidence="7">The sequence shown here is derived from an EMBL/GenBank/DDBJ whole genome shotgun (WGS) entry which is preliminary data.</text>
</comment>
<feature type="transmembrane region" description="Helical" evidence="5">
    <location>
        <begin position="226"/>
        <end position="250"/>
    </location>
</feature>
<evidence type="ECO:0000259" key="6">
    <source>
        <dbReference type="Pfam" id="PF04116"/>
    </source>
</evidence>
<gene>
    <name evidence="7" type="ORF">TrRE_jg5937</name>
</gene>
<dbReference type="InterPro" id="IPR050307">
    <property type="entry name" value="Sterol_Desaturase_Related"/>
</dbReference>
<evidence type="ECO:0000256" key="4">
    <source>
        <dbReference type="ARBA" id="ARBA00023136"/>
    </source>
</evidence>
<feature type="transmembrane region" description="Helical" evidence="5">
    <location>
        <begin position="371"/>
        <end position="387"/>
    </location>
</feature>
<dbReference type="PANTHER" id="PTHR11863">
    <property type="entry name" value="STEROL DESATURASE"/>
    <property type="match status" value="1"/>
</dbReference>
<keyword evidence="2 5" id="KW-0812">Transmembrane</keyword>
<evidence type="ECO:0000313" key="7">
    <source>
        <dbReference type="EMBL" id="GMH72341.1"/>
    </source>
</evidence>
<feature type="domain" description="Fatty acid hydroxylase" evidence="6">
    <location>
        <begin position="177"/>
        <end position="300"/>
    </location>
</feature>
<comment type="subcellular location">
    <subcellularLocation>
        <location evidence="1">Membrane</location>
    </subcellularLocation>
</comment>
<feature type="transmembrane region" description="Helical" evidence="5">
    <location>
        <begin position="84"/>
        <end position="104"/>
    </location>
</feature>
<dbReference type="AlphaFoldDB" id="A0A9W7AK16"/>
<evidence type="ECO:0000256" key="2">
    <source>
        <dbReference type="ARBA" id="ARBA00022692"/>
    </source>
</evidence>
<dbReference type="Pfam" id="PF04116">
    <property type="entry name" value="FA_hydroxylase"/>
    <property type="match status" value="1"/>
</dbReference>
<dbReference type="GO" id="GO:0005506">
    <property type="term" value="F:iron ion binding"/>
    <property type="evidence" value="ECO:0007669"/>
    <property type="project" value="InterPro"/>
</dbReference>
<feature type="transmembrane region" description="Helical" evidence="5">
    <location>
        <begin position="342"/>
        <end position="359"/>
    </location>
</feature>